<organism evidence="4">
    <name type="scientific">Candidatus Kentrum sp. FM</name>
    <dbReference type="NCBI Taxonomy" id="2126340"/>
    <lineage>
        <taxon>Bacteria</taxon>
        <taxon>Pseudomonadati</taxon>
        <taxon>Pseudomonadota</taxon>
        <taxon>Gammaproteobacteria</taxon>
        <taxon>Candidatus Kentrum</taxon>
    </lineage>
</organism>
<keyword evidence="2" id="KW-1133">Transmembrane helix</keyword>
<sequence length="155" mass="18121">MNKSQTKSFRLFGLEIEIDRTLSIGDILRIAVSIIAVFVAVVALMLRIESYQNEQRAVSKEQLEINKEHNSLLEKLFSSRDNKRQMEHFLDSADTFFDVGHFEQAAATYEEATEFITDWKRVDSRILQKARENSDKDPQKASRKYQKFFAPLREK</sequence>
<evidence type="ECO:0000313" key="5">
    <source>
        <dbReference type="EMBL" id="VFK10212.1"/>
    </source>
</evidence>
<reference evidence="4" key="1">
    <citation type="submission" date="2019-02" db="EMBL/GenBank/DDBJ databases">
        <authorList>
            <person name="Gruber-Vodicka R. H."/>
            <person name="Seah K. B. B."/>
        </authorList>
    </citation>
    <scope>NUCLEOTIDE SEQUENCE</scope>
    <source>
        <strain evidence="3">BECK_BZ163</strain>
        <strain evidence="5">BECK_BZ164</strain>
        <strain evidence="4">BECK_BZ165</strain>
    </source>
</reference>
<evidence type="ECO:0008006" key="6">
    <source>
        <dbReference type="Google" id="ProtNLM"/>
    </source>
</evidence>
<dbReference type="EMBL" id="CAADFA010000137">
    <property type="protein sequence ID" value="VFJ54296.1"/>
    <property type="molecule type" value="Genomic_DNA"/>
</dbReference>
<feature type="transmembrane region" description="Helical" evidence="2">
    <location>
        <begin position="27"/>
        <end position="46"/>
    </location>
</feature>
<evidence type="ECO:0000256" key="1">
    <source>
        <dbReference type="SAM" id="MobiDB-lite"/>
    </source>
</evidence>
<proteinExistence type="predicted"/>
<dbReference type="EMBL" id="CAADFL010000133">
    <property type="protein sequence ID" value="VFK10212.1"/>
    <property type="molecule type" value="Genomic_DNA"/>
</dbReference>
<evidence type="ECO:0000313" key="3">
    <source>
        <dbReference type="EMBL" id="VFJ53744.1"/>
    </source>
</evidence>
<name>A0A450SKZ3_9GAMM</name>
<protein>
    <recommendedName>
        <fullName evidence="6">Tetratricopeptide repeat-containing protein</fullName>
    </recommendedName>
</protein>
<evidence type="ECO:0000313" key="4">
    <source>
        <dbReference type="EMBL" id="VFJ54296.1"/>
    </source>
</evidence>
<dbReference type="AlphaFoldDB" id="A0A450SKZ3"/>
<dbReference type="EMBL" id="CAADEZ010000119">
    <property type="protein sequence ID" value="VFJ53744.1"/>
    <property type="molecule type" value="Genomic_DNA"/>
</dbReference>
<keyword evidence="2" id="KW-0472">Membrane</keyword>
<feature type="compositionally biased region" description="Basic and acidic residues" evidence="1">
    <location>
        <begin position="130"/>
        <end position="140"/>
    </location>
</feature>
<gene>
    <name evidence="3" type="ORF">BECKFM1743A_GA0114220_101195</name>
    <name evidence="5" type="ORF">BECKFM1743B_GA0114221_101336</name>
    <name evidence="4" type="ORF">BECKFM1743C_GA0114222_101375</name>
</gene>
<evidence type="ECO:0000256" key="2">
    <source>
        <dbReference type="SAM" id="Phobius"/>
    </source>
</evidence>
<keyword evidence="2" id="KW-0812">Transmembrane</keyword>
<feature type="region of interest" description="Disordered" evidence="1">
    <location>
        <begin position="130"/>
        <end position="155"/>
    </location>
</feature>
<accession>A0A450SKZ3</accession>